<feature type="domain" description="Retroviral polymerase SH3-like" evidence="2">
    <location>
        <begin position="31"/>
        <end position="70"/>
    </location>
</feature>
<dbReference type="EMBL" id="QJKJ01006836">
    <property type="protein sequence ID" value="RDX85254.1"/>
    <property type="molecule type" value="Genomic_DNA"/>
</dbReference>
<dbReference type="AlphaFoldDB" id="A0A371G3X3"/>
<gene>
    <name evidence="3" type="ORF">CR513_33583</name>
</gene>
<proteinExistence type="predicted"/>
<accession>A0A371G3X3</accession>
<sequence>MSSASLENQIPHSILFPKDKMYHVPPKVFGCVCFVHDVSPSRDKLSSRAIKCVFLGYSHLKKGHYQFYILVQQSRHKRWVPQYVKIHLIDVLYPELTPHQILFHPHLPMIHLIHVLYPKLTPHRILFHPHLPMILTLVSPLLFEKVFAPLIILILFTLVIIVFLLRIFLLFPLSRPLLFLNVFVKHLIILDGDKPW</sequence>
<keyword evidence="1" id="KW-1133">Transmembrane helix</keyword>
<evidence type="ECO:0000313" key="4">
    <source>
        <dbReference type="Proteomes" id="UP000257109"/>
    </source>
</evidence>
<feature type="non-terminal residue" evidence="3">
    <location>
        <position position="1"/>
    </location>
</feature>
<organism evidence="3 4">
    <name type="scientific">Mucuna pruriens</name>
    <name type="common">Velvet bean</name>
    <name type="synonym">Dolichos pruriens</name>
    <dbReference type="NCBI Taxonomy" id="157652"/>
    <lineage>
        <taxon>Eukaryota</taxon>
        <taxon>Viridiplantae</taxon>
        <taxon>Streptophyta</taxon>
        <taxon>Embryophyta</taxon>
        <taxon>Tracheophyta</taxon>
        <taxon>Spermatophyta</taxon>
        <taxon>Magnoliopsida</taxon>
        <taxon>eudicotyledons</taxon>
        <taxon>Gunneridae</taxon>
        <taxon>Pentapetalae</taxon>
        <taxon>rosids</taxon>
        <taxon>fabids</taxon>
        <taxon>Fabales</taxon>
        <taxon>Fabaceae</taxon>
        <taxon>Papilionoideae</taxon>
        <taxon>50 kb inversion clade</taxon>
        <taxon>NPAAA clade</taxon>
        <taxon>indigoferoid/millettioid clade</taxon>
        <taxon>Phaseoleae</taxon>
        <taxon>Mucuna</taxon>
    </lineage>
</organism>
<keyword evidence="1" id="KW-0472">Membrane</keyword>
<name>A0A371G3X3_MUCPR</name>
<evidence type="ECO:0000259" key="2">
    <source>
        <dbReference type="Pfam" id="PF25597"/>
    </source>
</evidence>
<protein>
    <recommendedName>
        <fullName evidence="2">Retroviral polymerase SH3-like domain-containing protein</fullName>
    </recommendedName>
</protein>
<dbReference type="InterPro" id="IPR057670">
    <property type="entry name" value="SH3_retrovirus"/>
</dbReference>
<keyword evidence="4" id="KW-1185">Reference proteome</keyword>
<reference evidence="3" key="1">
    <citation type="submission" date="2018-05" db="EMBL/GenBank/DDBJ databases">
        <title>Draft genome of Mucuna pruriens seed.</title>
        <authorList>
            <person name="Nnadi N.E."/>
            <person name="Vos R."/>
            <person name="Hasami M.H."/>
            <person name="Devisetty U.K."/>
            <person name="Aguiy J.C."/>
        </authorList>
    </citation>
    <scope>NUCLEOTIDE SEQUENCE [LARGE SCALE GENOMIC DNA]</scope>
    <source>
        <strain evidence="3">JCA_2017</strain>
    </source>
</reference>
<feature type="transmembrane region" description="Helical" evidence="1">
    <location>
        <begin position="149"/>
        <end position="171"/>
    </location>
</feature>
<keyword evidence="1" id="KW-0812">Transmembrane</keyword>
<dbReference type="Pfam" id="PF25597">
    <property type="entry name" value="SH3_retrovirus"/>
    <property type="match status" value="1"/>
</dbReference>
<evidence type="ECO:0000313" key="3">
    <source>
        <dbReference type="EMBL" id="RDX85254.1"/>
    </source>
</evidence>
<dbReference type="OrthoDB" id="1749397at2759"/>
<dbReference type="Proteomes" id="UP000257109">
    <property type="component" value="Unassembled WGS sequence"/>
</dbReference>
<comment type="caution">
    <text evidence="3">The sequence shown here is derived from an EMBL/GenBank/DDBJ whole genome shotgun (WGS) entry which is preliminary data.</text>
</comment>
<evidence type="ECO:0000256" key="1">
    <source>
        <dbReference type="SAM" id="Phobius"/>
    </source>
</evidence>